<keyword evidence="2" id="KW-0862">Zinc</keyword>
<dbReference type="SMART" id="SM00098">
    <property type="entry name" value="alkPPc"/>
    <property type="match status" value="1"/>
</dbReference>
<evidence type="ECO:0000256" key="2">
    <source>
        <dbReference type="PIRSR" id="PIRSR601952-2"/>
    </source>
</evidence>
<dbReference type="GO" id="GO:0004035">
    <property type="term" value="F:alkaline phosphatase activity"/>
    <property type="evidence" value="ECO:0007669"/>
    <property type="project" value="UniProtKB-EC"/>
</dbReference>
<dbReference type="EMBL" id="CP076448">
    <property type="protein sequence ID" value="QXM23648.1"/>
    <property type="molecule type" value="Genomic_DNA"/>
</dbReference>
<feature type="binding site" evidence="2">
    <location>
        <position position="292"/>
    </location>
    <ligand>
        <name>Zn(2+)</name>
        <dbReference type="ChEBI" id="CHEBI:29105"/>
        <label>2</label>
    </ligand>
</feature>
<dbReference type="Pfam" id="PF00245">
    <property type="entry name" value="Alk_phosphatase"/>
    <property type="match status" value="1"/>
</dbReference>
<keyword evidence="6" id="KW-1185">Reference proteome</keyword>
<proteinExistence type="predicted"/>
<name>A0A975YIQ8_9PROT</name>
<dbReference type="AlphaFoldDB" id="A0A975YIQ8"/>
<organism evidence="5 6">
    <name type="scientific">Elioraea tepida</name>
    <dbReference type="NCBI Taxonomy" id="2843330"/>
    <lineage>
        <taxon>Bacteria</taxon>
        <taxon>Pseudomonadati</taxon>
        <taxon>Pseudomonadota</taxon>
        <taxon>Alphaproteobacteria</taxon>
        <taxon>Acetobacterales</taxon>
        <taxon>Elioraeaceae</taxon>
        <taxon>Elioraea</taxon>
    </lineage>
</organism>
<dbReference type="RefSeq" id="WP_218284529.1">
    <property type="nucleotide sequence ID" value="NZ_CP076448.1"/>
</dbReference>
<feature type="binding site" evidence="2">
    <location>
        <position position="287"/>
    </location>
    <ligand>
        <name>Mg(2+)</name>
        <dbReference type="ChEBI" id="CHEBI:18420"/>
    </ligand>
</feature>
<comment type="cofactor">
    <cofactor evidence="2">
        <name>Mg(2+)</name>
        <dbReference type="ChEBI" id="CHEBI:18420"/>
    </cofactor>
    <text evidence="2">Binds 1 Mg(2+) ion.</text>
</comment>
<dbReference type="Proteomes" id="UP000694001">
    <property type="component" value="Chromosome"/>
</dbReference>
<sequence>MIRRALLLAGIAGSLALAAPGVAGAQTAPAAGQGGSVIFFHPDGFGVNHWGAVRFHKVGPDGRLNWDRLPHIAVYLGHMKDGLTGTSHGGATVHAYGVKVQADSFGQDGAQRIRSASGFEGSIAHEAMRRGKAVGLVQSGAAYEPGTAAFVASTERRNSLEEITRLVVESGVDVHMAGGERWYLPEGTQGRFGPGARKDGRNLIEELRRKGYTVVFTREELKAVPETTTKLWGIFAHDHTFNDETKETLAQRNLPLYVETAPTIAEMGEAALRILSRNPNGFLLIAEEEGTDNFGNRNNARGSLEAGARADDAIGVFMNFVARNPNTLLLTTADSDAGGLQVIGPRRGNNVVVEGRPLPERDRNGAPIDGQTGTGGVPFLSAPDRNGVRHPFAISWASWDDVAGGILVRGIGANAEHITGTMDNTDIYRLMYRQLFGQVIN</sequence>
<keyword evidence="5" id="KW-0378">Hydrolase</keyword>
<keyword evidence="2" id="KW-0460">Magnesium</keyword>
<dbReference type="EC" id="3.1.3.1" evidence="5"/>
<dbReference type="PANTHER" id="PTHR11596:SF5">
    <property type="entry name" value="ALKALINE PHOSPHATASE"/>
    <property type="match status" value="1"/>
</dbReference>
<feature type="binding site" evidence="2">
    <location>
        <position position="43"/>
    </location>
    <ligand>
        <name>Mg(2+)</name>
        <dbReference type="ChEBI" id="CHEBI:18420"/>
    </ligand>
</feature>
<evidence type="ECO:0000256" key="3">
    <source>
        <dbReference type="SAM" id="MobiDB-lite"/>
    </source>
</evidence>
<gene>
    <name evidence="5" type="ORF">KO353_10010</name>
</gene>
<evidence type="ECO:0000256" key="1">
    <source>
        <dbReference type="PIRSR" id="PIRSR601952-1"/>
    </source>
</evidence>
<feature type="active site" description="Phosphoserine intermediate" evidence="1">
    <location>
        <position position="87"/>
    </location>
</feature>
<evidence type="ECO:0000313" key="6">
    <source>
        <dbReference type="Proteomes" id="UP000694001"/>
    </source>
</evidence>
<keyword evidence="2" id="KW-0479">Metal-binding</keyword>
<dbReference type="InterPro" id="IPR001952">
    <property type="entry name" value="Alkaline_phosphatase"/>
</dbReference>
<feature type="binding site" evidence="2">
    <location>
        <position position="43"/>
    </location>
    <ligand>
        <name>Zn(2+)</name>
        <dbReference type="ChEBI" id="CHEBI:29105"/>
        <label>2</label>
    </ligand>
</feature>
<feature type="signal peptide" evidence="4">
    <location>
        <begin position="1"/>
        <end position="25"/>
    </location>
</feature>
<keyword evidence="4" id="KW-0732">Signal</keyword>
<comment type="cofactor">
    <cofactor evidence="2">
        <name>Zn(2+)</name>
        <dbReference type="ChEBI" id="CHEBI:29105"/>
    </cofactor>
    <text evidence="2">Binds 2 Zn(2+) ions.</text>
</comment>
<feature type="binding site" evidence="2">
    <location>
        <position position="334"/>
    </location>
    <ligand>
        <name>Zn(2+)</name>
        <dbReference type="ChEBI" id="CHEBI:29105"/>
        <label>2</label>
    </ligand>
</feature>
<evidence type="ECO:0000313" key="5">
    <source>
        <dbReference type="EMBL" id="QXM23648.1"/>
    </source>
</evidence>
<evidence type="ECO:0000256" key="4">
    <source>
        <dbReference type="SAM" id="SignalP"/>
    </source>
</evidence>
<accession>A0A975YIQ8</accession>
<feature type="chain" id="PRO_5036872647" evidence="4">
    <location>
        <begin position="26"/>
        <end position="441"/>
    </location>
</feature>
<dbReference type="PANTHER" id="PTHR11596">
    <property type="entry name" value="ALKALINE PHOSPHATASE"/>
    <property type="match status" value="1"/>
</dbReference>
<feature type="region of interest" description="Disordered" evidence="3">
    <location>
        <begin position="356"/>
        <end position="376"/>
    </location>
</feature>
<reference evidence="5" key="1">
    <citation type="submission" date="2021-06" db="EMBL/GenBank/DDBJ databases">
        <title>Elioraea tepida, sp. nov., a moderately thermophilic aerobic anoxygenic phototrophic bacterium isolated from an alkaline siliceous hot spring mat community in Yellowstone National Park, WY, USA.</title>
        <authorList>
            <person name="Saini M.K."/>
            <person name="Yoshida S."/>
            <person name="Sebastian A."/>
            <person name="Hirose S."/>
            <person name="Hara E."/>
            <person name="Tamaki H."/>
            <person name="Soulier N.T."/>
            <person name="Albert I."/>
            <person name="Hanada S."/>
            <person name="Bryant D.A."/>
            <person name="Tank M."/>
        </authorList>
    </citation>
    <scope>NUCLEOTIDE SEQUENCE</scope>
    <source>
        <strain evidence="5">MS-P2</strain>
    </source>
</reference>
<dbReference type="GO" id="GO:0046872">
    <property type="term" value="F:metal ion binding"/>
    <property type="evidence" value="ECO:0007669"/>
    <property type="project" value="UniProtKB-KW"/>
</dbReference>
<dbReference type="KEGG" id="elio:KO353_10010"/>
<protein>
    <submittedName>
        <fullName evidence="5">Alkaline phosphatase</fullName>
        <ecNumber evidence="5">3.1.3.1</ecNumber>
    </submittedName>
</protein>